<keyword evidence="2" id="KW-1185">Reference proteome</keyword>
<organism evidence="1 2">
    <name type="scientific">Fistulifera solaris</name>
    <name type="common">Oleaginous diatom</name>
    <dbReference type="NCBI Taxonomy" id="1519565"/>
    <lineage>
        <taxon>Eukaryota</taxon>
        <taxon>Sar</taxon>
        <taxon>Stramenopiles</taxon>
        <taxon>Ochrophyta</taxon>
        <taxon>Bacillariophyta</taxon>
        <taxon>Bacillariophyceae</taxon>
        <taxon>Bacillariophycidae</taxon>
        <taxon>Naviculales</taxon>
        <taxon>Naviculaceae</taxon>
        <taxon>Fistulifera</taxon>
    </lineage>
</organism>
<dbReference type="AlphaFoldDB" id="A0A1Z5K299"/>
<comment type="caution">
    <text evidence="1">The sequence shown here is derived from an EMBL/GenBank/DDBJ whole genome shotgun (WGS) entry which is preliminary data.</text>
</comment>
<protein>
    <submittedName>
        <fullName evidence="1">Uncharacterized protein</fullName>
    </submittedName>
</protein>
<evidence type="ECO:0000313" key="1">
    <source>
        <dbReference type="EMBL" id="GAX20393.1"/>
    </source>
</evidence>
<evidence type="ECO:0000313" key="2">
    <source>
        <dbReference type="Proteomes" id="UP000198406"/>
    </source>
</evidence>
<name>A0A1Z5K299_FISSO</name>
<dbReference type="Proteomes" id="UP000198406">
    <property type="component" value="Unassembled WGS sequence"/>
</dbReference>
<gene>
    <name evidence="1" type="ORF">FisN_9Hu111</name>
</gene>
<proteinExistence type="predicted"/>
<reference evidence="1 2" key="1">
    <citation type="journal article" date="2015" name="Plant Cell">
        <title>Oil accumulation by the oleaginous diatom Fistulifera solaris as revealed by the genome and transcriptome.</title>
        <authorList>
            <person name="Tanaka T."/>
            <person name="Maeda Y."/>
            <person name="Veluchamy A."/>
            <person name="Tanaka M."/>
            <person name="Abida H."/>
            <person name="Marechal E."/>
            <person name="Bowler C."/>
            <person name="Muto M."/>
            <person name="Sunaga Y."/>
            <person name="Tanaka M."/>
            <person name="Yoshino T."/>
            <person name="Taniguchi T."/>
            <person name="Fukuda Y."/>
            <person name="Nemoto M."/>
            <person name="Matsumoto M."/>
            <person name="Wong P.S."/>
            <person name="Aburatani S."/>
            <person name="Fujibuchi W."/>
        </authorList>
    </citation>
    <scope>NUCLEOTIDE SEQUENCE [LARGE SCALE GENOMIC DNA]</scope>
    <source>
        <strain evidence="1 2">JPCC DA0580</strain>
    </source>
</reference>
<accession>A0A1Z5K299</accession>
<sequence length="401" mass="46493">MRLSSKRDYLSCSQSELVTSDCKRQRTEGPVQSLFASLRSPVDCQDDNDDDLRFFSHSAPCESIPDDEMTFILSFAESREELQSWICENEDAAWAQSTVQALLSLNVTASRGSASCSSFENHRAFRRVQFAPGFYTVKEIPHHNSLTTEEKRSSYRNKRALQAEKDEICLEIKFERRLRLCSAADALEEGCFFRDHLGELVHPAHWLVYVNEILPSLPLDTPVVGFSSLNEYKQSDEFSKYEQYFDNSMRKKVFHPRSLDFRPVPRRVQFASDLATVKEIPHHCSFTAEEKRSLYRDLETLQAESDVMCQEIEFERNLYGDECLENVLEEDAYFRDRRGELVHPAHWSAFTDEIVDSLDVDPTSVPPGFSSLAAYKEYLFKYEHFYDHDLPKHRAFESSSR</sequence>
<dbReference type="InParanoid" id="A0A1Z5K299"/>
<dbReference type="EMBL" id="BDSP01000147">
    <property type="protein sequence ID" value="GAX20393.1"/>
    <property type="molecule type" value="Genomic_DNA"/>
</dbReference>